<evidence type="ECO:0000313" key="2">
    <source>
        <dbReference type="Proteomes" id="UP001501747"/>
    </source>
</evidence>
<dbReference type="EMBL" id="BAABAL010000006">
    <property type="protein sequence ID" value="GAA4002896.1"/>
    <property type="molecule type" value="Genomic_DNA"/>
</dbReference>
<dbReference type="RefSeq" id="WP_344873915.1">
    <property type="nucleotide sequence ID" value="NZ_BAABAL010000006.1"/>
</dbReference>
<sequence length="270" mass="29967">MDRPTWVCGDIDLTKPSTARVYDYYLGGSHNFAVDRRQAQQAIELWPELPSSMQANRAFLRRAVRYCVSRGVRQFLDIGSGIPTVGNVHEIAQRADAGCRVVYVDVDPIAVAHSRALLAESGTRHTATVQADLRDPDRVLDDPAVRELLDFTEPVALLMVSTLHFISPEDEPAALIARYSGVLAPGSPLVISHGTADGRPDRATAHEKLYHRTGTPIWMRSAAEITGFFDGFRMVDPGLVYLSEWRPDSPDEEWERPERLSGYAGLGIRN</sequence>
<dbReference type="Pfam" id="PF04672">
    <property type="entry name" value="Methyltransf_19"/>
    <property type="match status" value="1"/>
</dbReference>
<protein>
    <submittedName>
        <fullName evidence="1">SAM-dependent methyltransferase</fullName>
    </submittedName>
</protein>
<dbReference type="Proteomes" id="UP001501747">
    <property type="component" value="Unassembled WGS sequence"/>
</dbReference>
<dbReference type="GO" id="GO:0008168">
    <property type="term" value="F:methyltransferase activity"/>
    <property type="evidence" value="ECO:0007669"/>
    <property type="project" value="UniProtKB-KW"/>
</dbReference>
<dbReference type="InterPro" id="IPR029063">
    <property type="entry name" value="SAM-dependent_MTases_sf"/>
</dbReference>
<evidence type="ECO:0000313" key="1">
    <source>
        <dbReference type="EMBL" id="GAA4002896.1"/>
    </source>
</evidence>
<dbReference type="GO" id="GO:0032259">
    <property type="term" value="P:methylation"/>
    <property type="evidence" value="ECO:0007669"/>
    <property type="project" value="UniProtKB-KW"/>
</dbReference>
<gene>
    <name evidence="1" type="ORF">GCM10022247_24710</name>
</gene>
<keyword evidence="1" id="KW-0808">Transferase</keyword>
<dbReference type="SUPFAM" id="SSF53335">
    <property type="entry name" value="S-adenosyl-L-methionine-dependent methyltransferases"/>
    <property type="match status" value="1"/>
</dbReference>
<accession>A0ABP7RVT1</accession>
<keyword evidence="2" id="KW-1185">Reference proteome</keyword>
<reference evidence="2" key="1">
    <citation type="journal article" date="2019" name="Int. J. Syst. Evol. Microbiol.">
        <title>The Global Catalogue of Microorganisms (GCM) 10K type strain sequencing project: providing services to taxonomists for standard genome sequencing and annotation.</title>
        <authorList>
            <consortium name="The Broad Institute Genomics Platform"/>
            <consortium name="The Broad Institute Genome Sequencing Center for Infectious Disease"/>
            <person name="Wu L."/>
            <person name="Ma J."/>
        </authorList>
    </citation>
    <scope>NUCLEOTIDE SEQUENCE [LARGE SCALE GENOMIC DNA]</scope>
    <source>
        <strain evidence="2">JCM 17342</strain>
    </source>
</reference>
<dbReference type="PIRSF" id="PIRSF017393">
    <property type="entry name" value="MTase_SAV2177"/>
    <property type="match status" value="1"/>
</dbReference>
<organism evidence="1 2">
    <name type="scientific">Allokutzneria multivorans</name>
    <dbReference type="NCBI Taxonomy" id="1142134"/>
    <lineage>
        <taxon>Bacteria</taxon>
        <taxon>Bacillati</taxon>
        <taxon>Actinomycetota</taxon>
        <taxon>Actinomycetes</taxon>
        <taxon>Pseudonocardiales</taxon>
        <taxon>Pseudonocardiaceae</taxon>
        <taxon>Allokutzneria</taxon>
    </lineage>
</organism>
<name>A0ABP7RVT1_9PSEU</name>
<comment type="caution">
    <text evidence="1">The sequence shown here is derived from an EMBL/GenBank/DDBJ whole genome shotgun (WGS) entry which is preliminary data.</text>
</comment>
<proteinExistence type="predicted"/>
<dbReference type="CDD" id="cd02440">
    <property type="entry name" value="AdoMet_MTases"/>
    <property type="match status" value="1"/>
</dbReference>
<dbReference type="Gene3D" id="3.40.50.150">
    <property type="entry name" value="Vaccinia Virus protein VP39"/>
    <property type="match status" value="1"/>
</dbReference>
<dbReference type="InterPro" id="IPR006764">
    <property type="entry name" value="SAM_dep_MeTrfase_SAV2177_type"/>
</dbReference>
<keyword evidence="1" id="KW-0489">Methyltransferase</keyword>